<comment type="caution">
    <text evidence="3">The sequence shown here is derived from an EMBL/GenBank/DDBJ whole genome shotgun (WGS) entry which is preliminary data.</text>
</comment>
<sequence length="162" mass="16771">MTETTTTTKQNVASTPRSAGSSELVVRGSRLAGDLGSTSIADTVVSKIAGIAARDVAGVHTLGSGAARTITALRERIPGSRTNHSQGVSVEVGETQAAVDIDLIAEYGVAITELAAGVRRNVITSVERMTGLEVVEVNIAVADIYLPDEDTAVESDRAPRVL</sequence>
<organism evidence="3 4">
    <name type="scientific">Cryptosporangium japonicum</name>
    <dbReference type="NCBI Taxonomy" id="80872"/>
    <lineage>
        <taxon>Bacteria</taxon>
        <taxon>Bacillati</taxon>
        <taxon>Actinomycetota</taxon>
        <taxon>Actinomycetes</taxon>
        <taxon>Cryptosporangiales</taxon>
        <taxon>Cryptosporangiaceae</taxon>
        <taxon>Cryptosporangium</taxon>
    </lineage>
</organism>
<evidence type="ECO:0008006" key="5">
    <source>
        <dbReference type="Google" id="ProtNLM"/>
    </source>
</evidence>
<accession>A0ABP3DEZ7</accession>
<dbReference type="Proteomes" id="UP001500967">
    <property type="component" value="Unassembled WGS sequence"/>
</dbReference>
<feature type="compositionally biased region" description="Polar residues" evidence="2">
    <location>
        <begin position="1"/>
        <end position="21"/>
    </location>
</feature>
<evidence type="ECO:0000256" key="2">
    <source>
        <dbReference type="SAM" id="MobiDB-lite"/>
    </source>
</evidence>
<proteinExistence type="inferred from homology"/>
<reference evidence="4" key="1">
    <citation type="journal article" date="2019" name="Int. J. Syst. Evol. Microbiol.">
        <title>The Global Catalogue of Microorganisms (GCM) 10K type strain sequencing project: providing services to taxonomists for standard genome sequencing and annotation.</title>
        <authorList>
            <consortium name="The Broad Institute Genomics Platform"/>
            <consortium name="The Broad Institute Genome Sequencing Center for Infectious Disease"/>
            <person name="Wu L."/>
            <person name="Ma J."/>
        </authorList>
    </citation>
    <scope>NUCLEOTIDE SEQUENCE [LARGE SCALE GENOMIC DNA]</scope>
    <source>
        <strain evidence="4">JCM 10425</strain>
    </source>
</reference>
<protein>
    <recommendedName>
        <fullName evidence="5">Asp23/Gls24 family envelope stress response protein</fullName>
    </recommendedName>
</protein>
<dbReference type="PANTHER" id="PTHR34297:SF3">
    <property type="entry name" value="ALKALINE SHOCK PROTEIN 23"/>
    <property type="match status" value="1"/>
</dbReference>
<dbReference type="EMBL" id="BAAAGX010000006">
    <property type="protein sequence ID" value="GAA0228693.1"/>
    <property type="molecule type" value="Genomic_DNA"/>
</dbReference>
<gene>
    <name evidence="3" type="ORF">GCM10009539_12620</name>
</gene>
<evidence type="ECO:0000313" key="4">
    <source>
        <dbReference type="Proteomes" id="UP001500967"/>
    </source>
</evidence>
<name>A0ABP3DEZ7_9ACTN</name>
<dbReference type="RefSeq" id="WP_344647768.1">
    <property type="nucleotide sequence ID" value="NZ_BAAAGX010000006.1"/>
</dbReference>
<evidence type="ECO:0000256" key="1">
    <source>
        <dbReference type="ARBA" id="ARBA00005721"/>
    </source>
</evidence>
<comment type="similarity">
    <text evidence="1">Belongs to the asp23 family.</text>
</comment>
<dbReference type="Pfam" id="PF03780">
    <property type="entry name" value="Asp23"/>
    <property type="match status" value="1"/>
</dbReference>
<feature type="region of interest" description="Disordered" evidence="2">
    <location>
        <begin position="1"/>
        <end position="23"/>
    </location>
</feature>
<dbReference type="PANTHER" id="PTHR34297">
    <property type="entry name" value="HYPOTHETICAL CYTOSOLIC PROTEIN-RELATED"/>
    <property type="match status" value="1"/>
</dbReference>
<dbReference type="InterPro" id="IPR005531">
    <property type="entry name" value="Asp23"/>
</dbReference>
<keyword evidence="4" id="KW-1185">Reference proteome</keyword>
<evidence type="ECO:0000313" key="3">
    <source>
        <dbReference type="EMBL" id="GAA0228693.1"/>
    </source>
</evidence>